<accession>A0A7J8FIB7</accession>
<dbReference type="EMBL" id="JACASE010000007">
    <property type="protein sequence ID" value="KAF6447345.1"/>
    <property type="molecule type" value="Genomic_DNA"/>
</dbReference>
<sequence>MRPQRPWVAGSADAPALWPAGPAVSVTRRERSAGSRGTLPPLILGRTAGPAAGRGPVLPASGRGLDSPALVPAPWARVAMRQLSPALAGFPASWAGSLCRGDLQAAGRGVRAPQAAVAVGVAPEPARPGSSHHPDGVLVESRVLCPLSLETSPPASRMWVSTSVGPGRSSLHIWGTFWSPRPWATLSASAQR</sequence>
<protein>
    <submittedName>
        <fullName evidence="2">Uncharacterized protein</fullName>
    </submittedName>
</protein>
<keyword evidence="3" id="KW-1185">Reference proteome</keyword>
<evidence type="ECO:0000313" key="3">
    <source>
        <dbReference type="Proteomes" id="UP000593571"/>
    </source>
</evidence>
<feature type="compositionally biased region" description="Low complexity" evidence="1">
    <location>
        <begin position="45"/>
        <end position="56"/>
    </location>
</feature>
<dbReference type="Proteomes" id="UP000593571">
    <property type="component" value="Unassembled WGS sequence"/>
</dbReference>
<dbReference type="AlphaFoldDB" id="A0A7J8FIB7"/>
<feature type="region of interest" description="Disordered" evidence="1">
    <location>
        <begin position="1"/>
        <end position="60"/>
    </location>
</feature>
<evidence type="ECO:0000313" key="2">
    <source>
        <dbReference type="EMBL" id="KAF6447345.1"/>
    </source>
</evidence>
<organism evidence="2 3">
    <name type="scientific">Rousettus aegyptiacus</name>
    <name type="common">Egyptian fruit bat</name>
    <name type="synonym">Pteropus aegyptiacus</name>
    <dbReference type="NCBI Taxonomy" id="9407"/>
    <lineage>
        <taxon>Eukaryota</taxon>
        <taxon>Metazoa</taxon>
        <taxon>Chordata</taxon>
        <taxon>Craniata</taxon>
        <taxon>Vertebrata</taxon>
        <taxon>Euteleostomi</taxon>
        <taxon>Mammalia</taxon>
        <taxon>Eutheria</taxon>
        <taxon>Laurasiatheria</taxon>
        <taxon>Chiroptera</taxon>
        <taxon>Yinpterochiroptera</taxon>
        <taxon>Pteropodoidea</taxon>
        <taxon>Pteropodidae</taxon>
        <taxon>Rousettinae</taxon>
        <taxon>Rousettus</taxon>
    </lineage>
</organism>
<reference evidence="2 3" key="1">
    <citation type="journal article" date="2020" name="Nature">
        <title>Six reference-quality genomes reveal evolution of bat adaptations.</title>
        <authorList>
            <person name="Jebb D."/>
            <person name="Huang Z."/>
            <person name="Pippel M."/>
            <person name="Hughes G.M."/>
            <person name="Lavrichenko K."/>
            <person name="Devanna P."/>
            <person name="Winkler S."/>
            <person name="Jermiin L.S."/>
            <person name="Skirmuntt E.C."/>
            <person name="Katzourakis A."/>
            <person name="Burkitt-Gray L."/>
            <person name="Ray D.A."/>
            <person name="Sullivan K.A.M."/>
            <person name="Roscito J.G."/>
            <person name="Kirilenko B.M."/>
            <person name="Davalos L.M."/>
            <person name="Corthals A.P."/>
            <person name="Power M.L."/>
            <person name="Jones G."/>
            <person name="Ransome R.D."/>
            <person name="Dechmann D.K.N."/>
            <person name="Locatelli A.G."/>
            <person name="Puechmaille S.J."/>
            <person name="Fedrigo O."/>
            <person name="Jarvis E.D."/>
            <person name="Hiller M."/>
            <person name="Vernes S.C."/>
            <person name="Myers E.W."/>
            <person name="Teeling E.C."/>
        </authorList>
    </citation>
    <scope>NUCLEOTIDE SEQUENCE [LARGE SCALE GENOMIC DNA]</scope>
    <source>
        <strain evidence="2">MRouAeg1</strain>
        <tissue evidence="2">Muscle</tissue>
    </source>
</reference>
<name>A0A7J8FIB7_ROUAE</name>
<comment type="caution">
    <text evidence="2">The sequence shown here is derived from an EMBL/GenBank/DDBJ whole genome shotgun (WGS) entry which is preliminary data.</text>
</comment>
<gene>
    <name evidence="2" type="ORF">HJG63_011807</name>
</gene>
<evidence type="ECO:0000256" key="1">
    <source>
        <dbReference type="SAM" id="MobiDB-lite"/>
    </source>
</evidence>
<proteinExistence type="predicted"/>